<dbReference type="Pfam" id="PF12047">
    <property type="entry name" value="DNMT1-RFD"/>
    <property type="match status" value="1"/>
</dbReference>
<feature type="region of interest" description="Disordered" evidence="11">
    <location>
        <begin position="1"/>
        <end position="42"/>
    </location>
</feature>
<reference evidence="13" key="1">
    <citation type="submission" date="2015-12" db="EMBL/GenBank/DDBJ databases">
        <authorList>
            <person name="Shamseldin A."/>
            <person name="Moawad H."/>
            <person name="Abd El-Rahim W.M."/>
            <person name="Sadowsky M.J."/>
        </authorList>
    </citation>
    <scope>NUCLEOTIDE SEQUENCE</scope>
</reference>
<dbReference type="InterPro" id="IPR043151">
    <property type="entry name" value="BAH_sf"/>
</dbReference>
<dbReference type="PANTHER" id="PTHR10629">
    <property type="entry name" value="CYTOSINE-SPECIFIC METHYLTRANSFERASE"/>
    <property type="match status" value="1"/>
</dbReference>
<dbReference type="InterPro" id="IPR022702">
    <property type="entry name" value="Cytosine_MeTrfase1_RFD"/>
</dbReference>
<dbReference type="EC" id="2.1.1.37" evidence="2"/>
<evidence type="ECO:0000256" key="3">
    <source>
        <dbReference type="ARBA" id="ARBA00022603"/>
    </source>
</evidence>
<feature type="domain" description="BAH" evidence="12">
    <location>
        <begin position="537"/>
        <end position="666"/>
    </location>
</feature>
<evidence type="ECO:0000313" key="13">
    <source>
        <dbReference type="EMBL" id="ANR76343.1"/>
    </source>
</evidence>
<evidence type="ECO:0000256" key="8">
    <source>
        <dbReference type="ARBA" id="ARBA00023242"/>
    </source>
</evidence>
<evidence type="ECO:0000259" key="12">
    <source>
        <dbReference type="PROSITE" id="PS51038"/>
    </source>
</evidence>
<evidence type="ECO:0000256" key="6">
    <source>
        <dbReference type="ARBA" id="ARBA00022737"/>
    </source>
</evidence>
<dbReference type="GO" id="GO:0003677">
    <property type="term" value="F:DNA binding"/>
    <property type="evidence" value="ECO:0007669"/>
    <property type="project" value="UniProtKB-KW"/>
</dbReference>
<dbReference type="InterPro" id="IPR050390">
    <property type="entry name" value="C5-Methyltransferase"/>
</dbReference>
<evidence type="ECO:0000256" key="11">
    <source>
        <dbReference type="SAM" id="MobiDB-lite"/>
    </source>
</evidence>
<dbReference type="InterPro" id="IPR029063">
    <property type="entry name" value="SAM-dependent_MTases_sf"/>
</dbReference>
<protein>
    <recommendedName>
        <fullName evidence="2">DNA (cytosine-5-)-methyltransferase</fullName>
        <ecNumber evidence="2">2.1.1.37</ecNumber>
    </recommendedName>
</protein>
<dbReference type="Pfam" id="PF00145">
    <property type="entry name" value="DNA_methylase"/>
    <property type="match status" value="1"/>
</dbReference>
<dbReference type="NCBIfam" id="TIGR00675">
    <property type="entry name" value="dcm"/>
    <property type="match status" value="1"/>
</dbReference>
<dbReference type="EMBL" id="KU239998">
    <property type="protein sequence ID" value="ANR76343.1"/>
    <property type="molecule type" value="mRNA"/>
</dbReference>
<feature type="region of interest" description="Disordered" evidence="11">
    <location>
        <begin position="253"/>
        <end position="272"/>
    </location>
</feature>
<dbReference type="Pfam" id="PF01426">
    <property type="entry name" value="BAH"/>
    <property type="match status" value="1"/>
</dbReference>
<evidence type="ECO:0000256" key="5">
    <source>
        <dbReference type="ARBA" id="ARBA00022691"/>
    </source>
</evidence>
<dbReference type="Gene3D" id="3.90.120.10">
    <property type="entry name" value="DNA Methylase, subunit A, domain 2"/>
    <property type="match status" value="1"/>
</dbReference>
<evidence type="ECO:0000256" key="2">
    <source>
        <dbReference type="ARBA" id="ARBA00011975"/>
    </source>
</evidence>
<evidence type="ECO:0000256" key="4">
    <source>
        <dbReference type="ARBA" id="ARBA00022679"/>
    </source>
</evidence>
<keyword evidence="3 9" id="KW-0489">Methyltransferase</keyword>
<keyword evidence="4 9" id="KW-0808">Transferase</keyword>
<accession>A0A1B1IHU1</accession>
<dbReference type="PROSITE" id="PS51038">
    <property type="entry name" value="BAH"/>
    <property type="match status" value="2"/>
</dbReference>
<evidence type="ECO:0000256" key="10">
    <source>
        <dbReference type="RuleBase" id="RU000416"/>
    </source>
</evidence>
<evidence type="ECO:0000256" key="7">
    <source>
        <dbReference type="ARBA" id="ARBA00023125"/>
    </source>
</evidence>
<dbReference type="PRINTS" id="PR00105">
    <property type="entry name" value="C5METTRFRASE"/>
</dbReference>
<comment type="similarity">
    <text evidence="9 10">Belongs to the class I-like SAM-binding methyltransferase superfamily. C5-methyltransferase family.</text>
</comment>
<dbReference type="GO" id="GO:0044027">
    <property type="term" value="P:negative regulation of gene expression via chromosomal CpG island methylation"/>
    <property type="evidence" value="ECO:0007669"/>
    <property type="project" value="TreeGrafter"/>
</dbReference>
<name>A0A1B1IHU1_GANLU</name>
<proteinExistence type="evidence at transcript level"/>
<keyword evidence="5 9" id="KW-0949">S-adenosyl-L-methionine</keyword>
<dbReference type="InterPro" id="IPR001025">
    <property type="entry name" value="BAH_dom"/>
</dbReference>
<dbReference type="PROSITE" id="PS51679">
    <property type="entry name" value="SAM_MT_C5"/>
    <property type="match status" value="1"/>
</dbReference>
<dbReference type="Gene3D" id="3.40.50.150">
    <property type="entry name" value="Vaccinia Virus protein VP39"/>
    <property type="match status" value="1"/>
</dbReference>
<evidence type="ECO:0000256" key="1">
    <source>
        <dbReference type="ARBA" id="ARBA00004123"/>
    </source>
</evidence>
<dbReference type="GO" id="GO:0003682">
    <property type="term" value="F:chromatin binding"/>
    <property type="evidence" value="ECO:0007669"/>
    <property type="project" value="InterPro"/>
</dbReference>
<keyword evidence="7" id="KW-0238">DNA-binding</keyword>
<gene>
    <name evidence="13" type="primary">GLDNMT1</name>
</gene>
<dbReference type="GO" id="GO:0003886">
    <property type="term" value="F:DNA (cytosine-5-)-methyltransferase activity"/>
    <property type="evidence" value="ECO:0007669"/>
    <property type="project" value="UniProtKB-EC"/>
</dbReference>
<dbReference type="InterPro" id="IPR001525">
    <property type="entry name" value="C5_MeTfrase"/>
</dbReference>
<dbReference type="SUPFAM" id="SSF53335">
    <property type="entry name" value="S-adenosyl-L-methionine-dependent methyltransferases"/>
    <property type="match status" value="1"/>
</dbReference>
<dbReference type="Gene3D" id="2.30.30.490">
    <property type="match status" value="2"/>
</dbReference>
<dbReference type="SMART" id="SM00439">
    <property type="entry name" value="BAH"/>
    <property type="match status" value="2"/>
</dbReference>
<sequence length="1181" mass="133244">MPDHPSKVKRAYQPHPDEIKEDAETVVQGEDPDDYGDGEGKPVRQLSDFVVFDPNPSRGLEILSLDLLHDSAGTHRQFEAAGWVSPVYLNEEDAGQEDGVEDDEELKPQRFRTSAIFRYFIDYLATDEPLYVETQYAWYSIKSPAESYERIHRTFYTPHRIAQIVISVAREGAVMDLPEFQELYVGRWDNLLDCYVEMEDILRSVPLISSILEDDPSLKKTITSRPFVQKILGNAGARPNPYPVRRIPTLADSRAPRPNRTLLEPNTMTGNPDLAVLRPENQRPTHVTPLIDTLALGLFREHLQVIGAAPKRLTPHEVARRQRKVHEHIAELLMRTLEGPSTVVEFPSTGRLVGKYWKMVRIRGEEFKLGDCLIVAAGEHHNRPAPEMPQDLNQVPDQAVVADYFWFGKIIYIDQQRKTAHVQWYEHSSKTYLEDVSNSQELFLCPQLCGTVTLSSVVGRAIVHHEYSPASGEMIDPLHYFCRFHYDETHGAFTDLDVGAGDILDPPDNCPACLLDVQHKSDKEPVIIKDGLSHLGQVYHHHDYALIAEVEAQAPASVGMIVRIRPSKTQKASSTLVVTVRLLGRMVDLLSEESLGSAAPADMCADERELFMTNQEMDVEATALLHRCSVIHRSRKDLRSWLAWSPYHFFTQYSSQTLKPRQWDQLALLKSKQIPVCKDCYIANDAKARRLNTFAKEPRSYLRTLDLFAGVGAFGLAMEDTGCVKVTHAIEISPSAAETLRKNSPSTTIYNQCSNVVLRYAIKVHVKQWEGPPPNDVEGKSPLPLPPTPGQIDCIVAGFPCQPHSTLNMFQRANDRKSHLMLNLLSWIDHLRPKYCVFENVRGFLSYNLNASQAGRHRVRGGIKMGGLKFLVHVLLTMGQVLYQVRFSLLQAGQYGTPQRRVRFFLMASLKSYPLPSFPNPTHAVLHPDKLLIKLSNGNELKPTFVINHGSAPFKAVNICDAIDDLLPFDWKDPGKEPLAPRKGKVTVAVNYKDPHCGPNSGHYVSPPKTSYQAACRKKPTTDVQHYTRVFNASMISRIANVPLTARADYRSLGPKFAQFQFANPASATARNGFKPGMYGRLDAKDWFHTTVTNIDPTAKQSYVLHPKCRRIFTIRELARSQGFPDSFVFCARGERVKTIHRQIGNAVPWQVGEALGRELKMAMFQKWKQVREDAIDVDAE</sequence>
<comment type="subcellular location">
    <subcellularLocation>
        <location evidence="1">Nucleus</location>
    </subcellularLocation>
</comment>
<dbReference type="AlphaFoldDB" id="A0A1B1IHU1"/>
<dbReference type="GO" id="GO:0005634">
    <property type="term" value="C:nucleus"/>
    <property type="evidence" value="ECO:0007669"/>
    <property type="project" value="UniProtKB-SubCell"/>
</dbReference>
<dbReference type="PANTHER" id="PTHR10629:SF52">
    <property type="entry name" value="DNA (CYTOSINE-5)-METHYLTRANSFERASE 1"/>
    <property type="match status" value="1"/>
</dbReference>
<organism evidence="13">
    <name type="scientific">Ganoderma lucidum</name>
    <name type="common">Ling zhi medicinal fungus</name>
    <name type="synonym">Bracket fungus</name>
    <dbReference type="NCBI Taxonomy" id="5315"/>
    <lineage>
        <taxon>Eukaryota</taxon>
        <taxon>Fungi</taxon>
        <taxon>Dikarya</taxon>
        <taxon>Basidiomycota</taxon>
        <taxon>Agaricomycotina</taxon>
        <taxon>Agaricomycetes</taxon>
        <taxon>Polyporales</taxon>
        <taxon>Polyporaceae</taxon>
        <taxon>Ganoderma</taxon>
    </lineage>
</organism>
<keyword evidence="8" id="KW-0539">Nucleus</keyword>
<feature type="active site" evidence="9">
    <location>
        <position position="801"/>
    </location>
</feature>
<dbReference type="GO" id="GO:0032259">
    <property type="term" value="P:methylation"/>
    <property type="evidence" value="ECO:0007669"/>
    <property type="project" value="UniProtKB-KW"/>
</dbReference>
<feature type="domain" description="BAH" evidence="12">
    <location>
        <begin position="365"/>
        <end position="497"/>
    </location>
</feature>
<evidence type="ECO:0000256" key="9">
    <source>
        <dbReference type="PROSITE-ProRule" id="PRU01016"/>
    </source>
</evidence>
<keyword evidence="6" id="KW-0677">Repeat</keyword>